<dbReference type="HOGENOM" id="CLU_2335235_0_0_1"/>
<name>A0A0D1YGY2_9PEZI</name>
<dbReference type="RefSeq" id="XP_016209916.1">
    <property type="nucleotide sequence ID" value="XM_016362281.1"/>
</dbReference>
<keyword evidence="3" id="KW-1185">Reference proteome</keyword>
<dbReference type="AlphaFoldDB" id="A0A0D1YGY2"/>
<dbReference type="EMBL" id="KN847568">
    <property type="protein sequence ID" value="KIW00047.1"/>
    <property type="molecule type" value="Genomic_DNA"/>
</dbReference>
<dbReference type="GeneID" id="27316367"/>
<dbReference type="VEuPathDB" id="FungiDB:PV09_08394"/>
<dbReference type="InParanoid" id="A0A0D1YGY2"/>
<dbReference type="Proteomes" id="UP000053259">
    <property type="component" value="Unassembled WGS sequence"/>
</dbReference>
<sequence>MLGCEHAMLKLRHGLVRTVRREESTAEDDDDVAVGRSRRGSATNRRKRFRDDEAEGSISQPEAETPRGTRTAAASTHAVCEVQCVVDTGAGTSCASTY</sequence>
<reference evidence="2 3" key="1">
    <citation type="submission" date="2015-01" db="EMBL/GenBank/DDBJ databases">
        <title>The Genome Sequence of Ochroconis gallopava CBS43764.</title>
        <authorList>
            <consortium name="The Broad Institute Genomics Platform"/>
            <person name="Cuomo C."/>
            <person name="de Hoog S."/>
            <person name="Gorbushina A."/>
            <person name="Stielow B."/>
            <person name="Teixiera M."/>
            <person name="Abouelleil A."/>
            <person name="Chapman S.B."/>
            <person name="Priest M."/>
            <person name="Young S.K."/>
            <person name="Wortman J."/>
            <person name="Nusbaum C."/>
            <person name="Birren B."/>
        </authorList>
    </citation>
    <scope>NUCLEOTIDE SEQUENCE [LARGE SCALE GENOMIC DNA]</scope>
    <source>
        <strain evidence="2 3">CBS 43764</strain>
    </source>
</reference>
<evidence type="ECO:0000313" key="3">
    <source>
        <dbReference type="Proteomes" id="UP000053259"/>
    </source>
</evidence>
<proteinExistence type="predicted"/>
<feature type="region of interest" description="Disordered" evidence="1">
    <location>
        <begin position="20"/>
        <end position="74"/>
    </location>
</feature>
<accession>A0A0D1YGY2</accession>
<protein>
    <submittedName>
        <fullName evidence="2">Uncharacterized protein</fullName>
    </submittedName>
</protein>
<evidence type="ECO:0000256" key="1">
    <source>
        <dbReference type="SAM" id="MobiDB-lite"/>
    </source>
</evidence>
<organism evidence="2 3">
    <name type="scientific">Verruconis gallopava</name>
    <dbReference type="NCBI Taxonomy" id="253628"/>
    <lineage>
        <taxon>Eukaryota</taxon>
        <taxon>Fungi</taxon>
        <taxon>Dikarya</taxon>
        <taxon>Ascomycota</taxon>
        <taxon>Pezizomycotina</taxon>
        <taxon>Dothideomycetes</taxon>
        <taxon>Pleosporomycetidae</taxon>
        <taxon>Venturiales</taxon>
        <taxon>Sympoventuriaceae</taxon>
        <taxon>Verruconis</taxon>
    </lineage>
</organism>
<gene>
    <name evidence="2" type="ORF">PV09_08394</name>
</gene>
<evidence type="ECO:0000313" key="2">
    <source>
        <dbReference type="EMBL" id="KIW00047.1"/>
    </source>
</evidence>
<feature type="compositionally biased region" description="Basic residues" evidence="1">
    <location>
        <begin position="36"/>
        <end position="48"/>
    </location>
</feature>